<dbReference type="EMBL" id="CAWYQH010000090">
    <property type="protein sequence ID" value="CAK8681952.1"/>
    <property type="molecule type" value="Genomic_DNA"/>
</dbReference>
<organism evidence="1 2">
    <name type="scientific">Clavelina lepadiformis</name>
    <name type="common">Light-bulb sea squirt</name>
    <name type="synonym">Ascidia lepadiformis</name>
    <dbReference type="NCBI Taxonomy" id="159417"/>
    <lineage>
        <taxon>Eukaryota</taxon>
        <taxon>Metazoa</taxon>
        <taxon>Chordata</taxon>
        <taxon>Tunicata</taxon>
        <taxon>Ascidiacea</taxon>
        <taxon>Aplousobranchia</taxon>
        <taxon>Clavelinidae</taxon>
        <taxon>Clavelina</taxon>
    </lineage>
</organism>
<sequence>MIEGKVKRGRPKKTWEETVKDDMMEERFEDRGCHRQRLTLIFRDEDQASTTGEWKMMMLENLLIQAGVSPIPVIRSTGDFLSAESVLSIASNTITVFDLTGACSKSVTPGSKQPIEMSQLRENRLGTQVNKGVSGGYDFVD</sequence>
<dbReference type="Proteomes" id="UP001642483">
    <property type="component" value="Unassembled WGS sequence"/>
</dbReference>
<gene>
    <name evidence="1" type="ORF">CVLEPA_LOCUS12178</name>
</gene>
<evidence type="ECO:0000313" key="2">
    <source>
        <dbReference type="Proteomes" id="UP001642483"/>
    </source>
</evidence>
<accession>A0ABP0FQM8</accession>
<proteinExistence type="predicted"/>
<protein>
    <submittedName>
        <fullName evidence="1">Uncharacterized protein</fullName>
    </submittedName>
</protein>
<reference evidence="1 2" key="1">
    <citation type="submission" date="2024-02" db="EMBL/GenBank/DDBJ databases">
        <authorList>
            <person name="Daric V."/>
            <person name="Darras S."/>
        </authorList>
    </citation>
    <scope>NUCLEOTIDE SEQUENCE [LARGE SCALE GENOMIC DNA]</scope>
</reference>
<evidence type="ECO:0000313" key="1">
    <source>
        <dbReference type="EMBL" id="CAK8681952.1"/>
    </source>
</evidence>
<comment type="caution">
    <text evidence="1">The sequence shown here is derived from an EMBL/GenBank/DDBJ whole genome shotgun (WGS) entry which is preliminary data.</text>
</comment>
<name>A0ABP0FQM8_CLALP</name>
<keyword evidence="2" id="KW-1185">Reference proteome</keyword>